<evidence type="ECO:0000313" key="3">
    <source>
        <dbReference type="EMBL" id="KKW27866.1"/>
    </source>
</evidence>
<dbReference type="Gene3D" id="3.90.25.10">
    <property type="entry name" value="UDP-galactose 4-epimerase, domain 1"/>
    <property type="match status" value="1"/>
</dbReference>
<dbReference type="PANTHER" id="PTHR43000">
    <property type="entry name" value="DTDP-D-GLUCOSE 4,6-DEHYDRATASE-RELATED"/>
    <property type="match status" value="1"/>
</dbReference>
<organism evidence="3 4">
    <name type="scientific">Candidatus Kaiserbacteria bacterium GW2011_GWB1_52_6</name>
    <dbReference type="NCBI Taxonomy" id="1618674"/>
    <lineage>
        <taxon>Bacteria</taxon>
        <taxon>Candidatus Kaiseribacteriota</taxon>
    </lineage>
</organism>
<proteinExistence type="inferred from homology"/>
<accession>A0A0G1XA51</accession>
<name>A0A0G1XA51_9BACT</name>
<dbReference type="AlphaFoldDB" id="A0A0G1XA51"/>
<dbReference type="Proteomes" id="UP000034185">
    <property type="component" value="Unassembled WGS sequence"/>
</dbReference>
<protein>
    <recommendedName>
        <fullName evidence="2">NAD-dependent epimerase/dehydratase domain-containing protein</fullName>
    </recommendedName>
</protein>
<comment type="caution">
    <text evidence="3">The sequence shown here is derived from an EMBL/GenBank/DDBJ whole genome shotgun (WGS) entry which is preliminary data.</text>
</comment>
<dbReference type="SUPFAM" id="SSF51735">
    <property type="entry name" value="NAD(P)-binding Rossmann-fold domains"/>
    <property type="match status" value="1"/>
</dbReference>
<reference evidence="3 4" key="1">
    <citation type="journal article" date="2015" name="Nature">
        <title>rRNA introns, odd ribosomes, and small enigmatic genomes across a large radiation of phyla.</title>
        <authorList>
            <person name="Brown C.T."/>
            <person name="Hug L.A."/>
            <person name="Thomas B.C."/>
            <person name="Sharon I."/>
            <person name="Castelle C.J."/>
            <person name="Singh A."/>
            <person name="Wilkins M.J."/>
            <person name="Williams K.H."/>
            <person name="Banfield J.F."/>
        </authorList>
    </citation>
    <scope>NUCLEOTIDE SEQUENCE [LARGE SCALE GENOMIC DNA]</scope>
</reference>
<dbReference type="InterPro" id="IPR036291">
    <property type="entry name" value="NAD(P)-bd_dom_sf"/>
</dbReference>
<evidence type="ECO:0000256" key="1">
    <source>
        <dbReference type="ARBA" id="ARBA00007637"/>
    </source>
</evidence>
<gene>
    <name evidence="3" type="ORF">UY70_C0006G0015</name>
</gene>
<dbReference type="Gene3D" id="3.40.50.720">
    <property type="entry name" value="NAD(P)-binding Rossmann-like Domain"/>
    <property type="match status" value="1"/>
</dbReference>
<evidence type="ECO:0000259" key="2">
    <source>
        <dbReference type="Pfam" id="PF01370"/>
    </source>
</evidence>
<dbReference type="EMBL" id="LCRA01000006">
    <property type="protein sequence ID" value="KKW27866.1"/>
    <property type="molecule type" value="Genomic_DNA"/>
</dbReference>
<comment type="similarity">
    <text evidence="1">Belongs to the NAD(P)-dependent epimerase/dehydratase family.</text>
</comment>
<dbReference type="Pfam" id="PF01370">
    <property type="entry name" value="Epimerase"/>
    <property type="match status" value="1"/>
</dbReference>
<dbReference type="InterPro" id="IPR001509">
    <property type="entry name" value="Epimerase_deHydtase"/>
</dbReference>
<sequence length="329" mass="36621">MVMTKGLFWKGRKVLVTGGAGFIGYALATKLAAAGARVFVLDIKKSLPPFPLGDTDVRKKITYIRGDVTSNVTVGKVLEQKRIKTVFHLAAEAIVERAHKNTVCALETNVLGTWTVLESARYTRHLGEVIVASSDKAYGSHDKLPYQEHASLKGLHPYDCSKSCADLVAQMYGKTHALPVAVVRCGNVYGPGDTNWSRLIPDAFRCIATGSTLKIRSDGTFKRDYVYIDDAVSAYMTLAEHVVKNRLSGEAFNFGNNKPLRVIDVLRDISRVAPQLKFKILNTAHSEIKHQYLDSSKAHRVLSWRARVGIREGLNKTCEWYAEYFSRRS</sequence>
<dbReference type="PRINTS" id="PR01713">
    <property type="entry name" value="NUCEPIMERASE"/>
</dbReference>
<feature type="domain" description="NAD-dependent epimerase/dehydratase" evidence="2">
    <location>
        <begin position="14"/>
        <end position="253"/>
    </location>
</feature>
<evidence type="ECO:0000313" key="4">
    <source>
        <dbReference type="Proteomes" id="UP000034185"/>
    </source>
</evidence>